<feature type="transmembrane region" description="Helical" evidence="1">
    <location>
        <begin position="45"/>
        <end position="63"/>
    </location>
</feature>
<accession>A0A0P0Z3J2</accession>
<evidence type="ECO:0000259" key="2">
    <source>
        <dbReference type="Pfam" id="PF07331"/>
    </source>
</evidence>
<evidence type="ECO:0000256" key="1">
    <source>
        <dbReference type="SAM" id="Phobius"/>
    </source>
</evidence>
<dbReference type="RefSeq" id="WP_062225757.1">
    <property type="nucleotide sequence ID" value="NZ_BBWR01000002.1"/>
</dbReference>
<dbReference type="AlphaFoldDB" id="A0A0P0Z3J2"/>
<keyword evidence="1" id="KW-0812">Transmembrane</keyword>
<reference evidence="3" key="1">
    <citation type="journal article" date="2015" name="Proc. Natl. Acad. Sci. U.S.A.">
        <title>Bacterial clade with the ribosomal RNA operon on a small plasmid rather than the chromosome.</title>
        <authorList>
            <person name="Anda M."/>
            <person name="Ohtsubo Y."/>
            <person name="Okubo T."/>
            <person name="Sugawara M."/>
            <person name="Nagata Y."/>
            <person name="Tsuda M."/>
            <person name="Minamisawa K."/>
            <person name="Mitsui H."/>
        </authorList>
    </citation>
    <scope>NUCLEOTIDE SEQUENCE</scope>
    <source>
        <strain evidence="3">JCM 14755</strain>
    </source>
</reference>
<dbReference type="EMBL" id="LC066377">
    <property type="protein sequence ID" value="BAT28680.1"/>
    <property type="molecule type" value="Genomic_DNA"/>
</dbReference>
<keyword evidence="1" id="KW-0472">Membrane</keyword>
<proteinExistence type="predicted"/>
<evidence type="ECO:0000313" key="3">
    <source>
        <dbReference type="EMBL" id="BAT28680.1"/>
    </source>
</evidence>
<feature type="domain" description="DUF1468" evidence="2">
    <location>
        <begin position="13"/>
        <end position="149"/>
    </location>
</feature>
<dbReference type="Pfam" id="PF07331">
    <property type="entry name" value="TctB"/>
    <property type="match status" value="1"/>
</dbReference>
<feature type="transmembrane region" description="Helical" evidence="1">
    <location>
        <begin position="83"/>
        <end position="111"/>
    </location>
</feature>
<dbReference type="PRINTS" id="PR01036">
    <property type="entry name" value="TCRTETB"/>
</dbReference>
<organism evidence="3">
    <name type="scientific">Aureimonas frigidaquae</name>
    <dbReference type="NCBI Taxonomy" id="424757"/>
    <lineage>
        <taxon>Bacteria</taxon>
        <taxon>Pseudomonadati</taxon>
        <taxon>Pseudomonadota</taxon>
        <taxon>Alphaproteobacteria</taxon>
        <taxon>Hyphomicrobiales</taxon>
        <taxon>Aurantimonadaceae</taxon>
        <taxon>Aureimonas</taxon>
    </lineage>
</organism>
<dbReference type="InterPro" id="IPR009936">
    <property type="entry name" value="DUF1468"/>
</dbReference>
<feature type="transmembrane region" description="Helical" evidence="1">
    <location>
        <begin position="123"/>
        <end position="140"/>
    </location>
</feature>
<sequence>MTSDRAFRIGEFLLGMAVLVLGVFVTVETIRMPVSFAGGGGGPKLFPFIIAAGLVAVGAWLLYEAYARHPSEEQRVELDFAPVAIIALGFLAMIFLLETLGWIVTGTMLFVAGARAFGSRRTALNILIGLGLTGLTYLVFDYGLSLDLPLGSLIENIVDPVEDEL</sequence>
<feature type="transmembrane region" description="Helical" evidence="1">
    <location>
        <begin position="12"/>
        <end position="33"/>
    </location>
</feature>
<protein>
    <recommendedName>
        <fullName evidence="2">DUF1468 domain-containing protein</fullName>
    </recommendedName>
</protein>
<dbReference type="OrthoDB" id="8419485at2"/>
<keyword evidence="1" id="KW-1133">Transmembrane helix</keyword>
<name>A0A0P0Z3J2_9HYPH</name>